<feature type="domain" description="Large ribosomal subunit protein uL11 N-terminal" evidence="5">
    <location>
        <begin position="43"/>
        <end position="77"/>
    </location>
</feature>
<dbReference type="OrthoDB" id="1745440at2759"/>
<accession>A0A8T0CV34</accession>
<dbReference type="SUPFAM" id="SSF54747">
    <property type="entry name" value="Ribosomal L11/L12e N-terminal domain"/>
    <property type="match status" value="1"/>
</dbReference>
<keyword evidence="3" id="KW-0687">Ribonucleoprotein</keyword>
<evidence type="ECO:0000259" key="5">
    <source>
        <dbReference type="Pfam" id="PF03946"/>
    </source>
</evidence>
<dbReference type="AlphaFoldDB" id="A0A8T0CV34"/>
<dbReference type="GO" id="GO:0005840">
    <property type="term" value="C:ribosome"/>
    <property type="evidence" value="ECO:0007669"/>
    <property type="project" value="UniProtKB-KW"/>
</dbReference>
<proteinExistence type="inferred from homology"/>
<dbReference type="Gene3D" id="3.30.1550.10">
    <property type="entry name" value="Ribosomal protein L11/L12, N-terminal domain"/>
    <property type="match status" value="1"/>
</dbReference>
<comment type="caution">
    <text evidence="6">The sequence shown here is derived from an EMBL/GenBank/DDBJ whole genome shotgun (WGS) entry which is preliminary data.</text>
</comment>
<dbReference type="InterPro" id="IPR020784">
    <property type="entry name" value="Ribosomal_uL11_N"/>
</dbReference>
<evidence type="ECO:0000256" key="4">
    <source>
        <dbReference type="SAM" id="MobiDB-lite"/>
    </source>
</evidence>
<evidence type="ECO:0000313" key="7">
    <source>
        <dbReference type="Proteomes" id="UP000806378"/>
    </source>
</evidence>
<protein>
    <recommendedName>
        <fullName evidence="5">Large ribosomal subunit protein uL11 N-terminal domain-containing protein</fullName>
    </recommendedName>
</protein>
<feature type="region of interest" description="Disordered" evidence="4">
    <location>
        <begin position="1"/>
        <end position="38"/>
    </location>
</feature>
<dbReference type="Proteomes" id="UP000806378">
    <property type="component" value="Unassembled WGS sequence"/>
</dbReference>
<evidence type="ECO:0000256" key="3">
    <source>
        <dbReference type="ARBA" id="ARBA00023274"/>
    </source>
</evidence>
<sequence length="93" mass="9856">MGARRRGGSNGAPPPHGRPTNLSLQEPSEPSPPNFDPTQVIDVHIQVTGGEVGAASSLAPKIGPLGLSLKKINEDIAGRELDRIRGERDEEEI</sequence>
<dbReference type="GO" id="GO:1990904">
    <property type="term" value="C:ribonucleoprotein complex"/>
    <property type="evidence" value="ECO:0007669"/>
    <property type="project" value="UniProtKB-KW"/>
</dbReference>
<dbReference type="Pfam" id="PF03946">
    <property type="entry name" value="Ribosomal_L11_N"/>
    <property type="match status" value="1"/>
</dbReference>
<gene>
    <name evidence="6" type="ORF">BT93_L0018</name>
</gene>
<dbReference type="EMBL" id="MU089658">
    <property type="protein sequence ID" value="KAF7850019.1"/>
    <property type="molecule type" value="Genomic_DNA"/>
</dbReference>
<comment type="similarity">
    <text evidence="1">Belongs to the universal ribosomal protein uL11 family.</text>
</comment>
<dbReference type="Gramene" id="rna-gnl|WGS:JABURB|Cocit.L0018.1">
    <property type="protein sequence ID" value="cds-KAF7850019.1"/>
    <property type="gene ID" value="gene-BT93_L0018"/>
</dbReference>
<evidence type="ECO:0000256" key="2">
    <source>
        <dbReference type="ARBA" id="ARBA00022980"/>
    </source>
</evidence>
<keyword evidence="2" id="KW-0689">Ribosomal protein</keyword>
<organism evidence="6 7">
    <name type="scientific">Corymbia citriodora subsp. variegata</name>
    <dbReference type="NCBI Taxonomy" id="360336"/>
    <lineage>
        <taxon>Eukaryota</taxon>
        <taxon>Viridiplantae</taxon>
        <taxon>Streptophyta</taxon>
        <taxon>Embryophyta</taxon>
        <taxon>Tracheophyta</taxon>
        <taxon>Spermatophyta</taxon>
        <taxon>Magnoliopsida</taxon>
        <taxon>eudicotyledons</taxon>
        <taxon>Gunneridae</taxon>
        <taxon>Pentapetalae</taxon>
        <taxon>rosids</taxon>
        <taxon>malvids</taxon>
        <taxon>Myrtales</taxon>
        <taxon>Myrtaceae</taxon>
        <taxon>Myrtoideae</taxon>
        <taxon>Eucalypteae</taxon>
        <taxon>Corymbia</taxon>
    </lineage>
</organism>
<evidence type="ECO:0000256" key="1">
    <source>
        <dbReference type="ARBA" id="ARBA00010537"/>
    </source>
</evidence>
<keyword evidence="7" id="KW-1185">Reference proteome</keyword>
<reference evidence="6" key="1">
    <citation type="submission" date="2020-05" db="EMBL/GenBank/DDBJ databases">
        <title>WGS assembly of Corymbia citriodora subspecies variegata.</title>
        <authorList>
            <person name="Barry K."/>
            <person name="Hundley H."/>
            <person name="Shu S."/>
            <person name="Jenkins J."/>
            <person name="Grimwood J."/>
            <person name="Baten A."/>
        </authorList>
    </citation>
    <scope>NUCLEOTIDE SEQUENCE</scope>
    <source>
        <strain evidence="6">CV2-018</strain>
    </source>
</reference>
<name>A0A8T0CV34_CORYI</name>
<dbReference type="InterPro" id="IPR036796">
    <property type="entry name" value="Ribosomal_uL11_N_sf"/>
</dbReference>
<evidence type="ECO:0000313" key="6">
    <source>
        <dbReference type="EMBL" id="KAF7850019.1"/>
    </source>
</evidence>